<evidence type="ECO:0000256" key="2">
    <source>
        <dbReference type="ARBA" id="ARBA00022475"/>
    </source>
</evidence>
<dbReference type="InterPro" id="IPR020550">
    <property type="entry name" value="Inositol_monophosphatase_CS"/>
</dbReference>
<keyword evidence="2 6" id="KW-1003">Cell membrane</keyword>
<dbReference type="CDD" id="cd01638">
    <property type="entry name" value="CysQ"/>
    <property type="match status" value="1"/>
</dbReference>
<feature type="binding site" evidence="6">
    <location>
        <position position="96"/>
    </location>
    <ligand>
        <name>Mg(2+)</name>
        <dbReference type="ChEBI" id="CHEBI:18420"/>
        <label>2</label>
    </ligand>
</feature>
<keyword evidence="6 7" id="KW-0460">Magnesium</keyword>
<evidence type="ECO:0000256" key="7">
    <source>
        <dbReference type="PIRSR" id="PIRSR600760-2"/>
    </source>
</evidence>
<dbReference type="Pfam" id="PF00459">
    <property type="entry name" value="Inositol_P"/>
    <property type="match status" value="1"/>
</dbReference>
<dbReference type="SUPFAM" id="SSF56655">
    <property type="entry name" value="Carbohydrate phosphatase"/>
    <property type="match status" value="1"/>
</dbReference>
<feature type="binding site" evidence="6 7">
    <location>
        <position position="93"/>
    </location>
    <ligand>
        <name>Mg(2+)</name>
        <dbReference type="ChEBI" id="CHEBI:18420"/>
        <label>2</label>
    </ligand>
</feature>
<comment type="cofactor">
    <cofactor evidence="6 7">
        <name>Mg(2+)</name>
        <dbReference type="ChEBI" id="CHEBI:18420"/>
    </cofactor>
</comment>
<comment type="catalytic activity">
    <reaction evidence="6">
        <text>adenosine 3',5'-bisphosphate + H2O = AMP + phosphate</text>
        <dbReference type="Rhea" id="RHEA:10040"/>
        <dbReference type="ChEBI" id="CHEBI:15377"/>
        <dbReference type="ChEBI" id="CHEBI:43474"/>
        <dbReference type="ChEBI" id="CHEBI:58343"/>
        <dbReference type="ChEBI" id="CHEBI:456215"/>
        <dbReference type="EC" id="3.1.3.7"/>
    </reaction>
</comment>
<evidence type="ECO:0000313" key="9">
    <source>
        <dbReference type="Proteomes" id="UP001143364"/>
    </source>
</evidence>
<feature type="binding site" evidence="6">
    <location>
        <position position="73"/>
    </location>
    <ligand>
        <name>substrate</name>
    </ligand>
</feature>
<dbReference type="Gene3D" id="3.40.190.80">
    <property type="match status" value="1"/>
</dbReference>
<protein>
    <recommendedName>
        <fullName evidence="6">3'(2'),5'-bisphosphate nucleotidase CysQ</fullName>
        <ecNumber evidence="6">3.1.3.7</ecNumber>
    </recommendedName>
    <alternativeName>
        <fullName evidence="6">3'(2'),5-bisphosphonucleoside 3'(2')-phosphohydrolase</fullName>
    </alternativeName>
    <alternativeName>
        <fullName evidence="6">3'-phosphoadenosine 5'-phosphate phosphatase</fullName>
        <shortName evidence="6">PAP phosphatase</shortName>
    </alternativeName>
</protein>
<dbReference type="EMBL" id="BSFK01000016">
    <property type="protein sequence ID" value="GLK78230.1"/>
    <property type="molecule type" value="Genomic_DNA"/>
</dbReference>
<dbReference type="PANTHER" id="PTHR43028:SF5">
    <property type="entry name" value="3'(2'),5'-BISPHOSPHATE NUCLEOTIDASE 1"/>
    <property type="match status" value="1"/>
</dbReference>
<feature type="binding site" evidence="6">
    <location>
        <position position="226"/>
    </location>
    <ligand>
        <name>substrate</name>
    </ligand>
</feature>
<organism evidence="8 9">
    <name type="scientific">Methylopila jiangsuensis</name>
    <dbReference type="NCBI Taxonomy" id="586230"/>
    <lineage>
        <taxon>Bacteria</taxon>
        <taxon>Pseudomonadati</taxon>
        <taxon>Pseudomonadota</taxon>
        <taxon>Alphaproteobacteria</taxon>
        <taxon>Hyphomicrobiales</taxon>
        <taxon>Methylopilaceae</taxon>
        <taxon>Methylopila</taxon>
    </lineage>
</organism>
<keyword evidence="5 6" id="KW-0472">Membrane</keyword>
<dbReference type="InterPro" id="IPR050725">
    <property type="entry name" value="CysQ/Inositol_MonoPase"/>
</dbReference>
<evidence type="ECO:0000256" key="4">
    <source>
        <dbReference type="ARBA" id="ARBA00022801"/>
    </source>
</evidence>
<name>A0A9W6JLX5_9HYPH</name>
<feature type="binding site" evidence="7">
    <location>
        <position position="226"/>
    </location>
    <ligand>
        <name>Mg(2+)</name>
        <dbReference type="ChEBI" id="CHEBI:18420"/>
        <label>1</label>
        <note>catalytic</note>
    </ligand>
</feature>
<dbReference type="InterPro" id="IPR000760">
    <property type="entry name" value="Inositol_monophosphatase-like"/>
</dbReference>
<reference evidence="8" key="1">
    <citation type="journal article" date="2014" name="Int. J. Syst. Evol. Microbiol.">
        <title>Complete genome sequence of Corynebacterium casei LMG S-19264T (=DSM 44701T), isolated from a smear-ripened cheese.</title>
        <authorList>
            <consortium name="US DOE Joint Genome Institute (JGI-PGF)"/>
            <person name="Walter F."/>
            <person name="Albersmeier A."/>
            <person name="Kalinowski J."/>
            <person name="Ruckert C."/>
        </authorList>
    </citation>
    <scope>NUCLEOTIDE SEQUENCE</scope>
    <source>
        <strain evidence="8">VKM B-2555</strain>
    </source>
</reference>
<dbReference type="HAMAP" id="MF_02095">
    <property type="entry name" value="CysQ"/>
    <property type="match status" value="1"/>
</dbReference>
<dbReference type="PANTHER" id="PTHR43028">
    <property type="entry name" value="3'(2'),5'-BISPHOSPHATE NUCLEOTIDASE 1"/>
    <property type="match status" value="1"/>
</dbReference>
<keyword evidence="6 7" id="KW-0479">Metal-binding</keyword>
<dbReference type="NCBIfam" id="TIGR01331">
    <property type="entry name" value="bisphos_cysQ"/>
    <property type="match status" value="1"/>
</dbReference>
<dbReference type="PROSITE" id="PS00630">
    <property type="entry name" value="IMP_2"/>
    <property type="match status" value="1"/>
</dbReference>
<dbReference type="GO" id="GO:0005886">
    <property type="term" value="C:plasma membrane"/>
    <property type="evidence" value="ECO:0007669"/>
    <property type="project" value="UniProtKB-SubCell"/>
</dbReference>
<sequence>MTVSPAADARLLAALSELCAEAGRVILDVYDAEAVAVREKGDRSPVTAADERAEEVLLAGLARLLPGVGVIAEEAVSRDGAPTEAPSAFLLVDPLDGTREFLARNGEFTVNVGLVVDGAPVAGCVHAPALGGTWLGAAGLGARKASAALRATPAPEAFAPVMVRAGVAGRLCAVASRSHADPETEAFLERLGVAERRSAGSSLKFCLVAEGAADVYPRFGPTMEWDTAAGHAVLVAAGGAVTAPDGAPFLYGKSADGFRNGGFVAWGARDRGARG</sequence>
<feature type="binding site" evidence="6">
    <location>
        <position position="73"/>
    </location>
    <ligand>
        <name>Mg(2+)</name>
        <dbReference type="ChEBI" id="CHEBI:18420"/>
        <label>1</label>
    </ligand>
</feature>
<feature type="binding site" evidence="6">
    <location>
        <begin position="95"/>
        <end position="98"/>
    </location>
    <ligand>
        <name>substrate</name>
    </ligand>
</feature>
<dbReference type="Proteomes" id="UP001143364">
    <property type="component" value="Unassembled WGS sequence"/>
</dbReference>
<keyword evidence="9" id="KW-1185">Reference proteome</keyword>
<keyword evidence="3 6" id="KW-0997">Cell inner membrane</keyword>
<dbReference type="GO" id="GO:0050427">
    <property type="term" value="P:3'-phosphoadenosine 5'-phosphosulfate metabolic process"/>
    <property type="evidence" value="ECO:0007669"/>
    <property type="project" value="TreeGrafter"/>
</dbReference>
<keyword evidence="4 6" id="KW-0378">Hydrolase</keyword>
<feature type="binding site" evidence="7">
    <location>
        <position position="96"/>
    </location>
    <ligand>
        <name>Mg(2+)</name>
        <dbReference type="ChEBI" id="CHEBI:18420"/>
        <label>1</label>
        <note>catalytic</note>
    </ligand>
</feature>
<evidence type="ECO:0000256" key="6">
    <source>
        <dbReference type="HAMAP-Rule" id="MF_02095"/>
    </source>
</evidence>
<dbReference type="GO" id="GO:0000103">
    <property type="term" value="P:sulfate assimilation"/>
    <property type="evidence" value="ECO:0007669"/>
    <property type="project" value="TreeGrafter"/>
</dbReference>
<dbReference type="EC" id="3.1.3.7" evidence="6"/>
<dbReference type="InterPro" id="IPR006240">
    <property type="entry name" value="CysQ"/>
</dbReference>
<dbReference type="RefSeq" id="WP_271206032.1">
    <property type="nucleotide sequence ID" value="NZ_BSFK01000016.1"/>
</dbReference>
<reference evidence="8" key="2">
    <citation type="submission" date="2023-01" db="EMBL/GenBank/DDBJ databases">
        <authorList>
            <person name="Sun Q."/>
            <person name="Evtushenko L."/>
        </authorList>
    </citation>
    <scope>NUCLEOTIDE SEQUENCE</scope>
    <source>
        <strain evidence="8">VKM B-2555</strain>
    </source>
</reference>
<dbReference type="GO" id="GO:0008441">
    <property type="term" value="F:3'(2'),5'-bisphosphate nucleotidase activity"/>
    <property type="evidence" value="ECO:0007669"/>
    <property type="project" value="UniProtKB-UniRule"/>
</dbReference>
<evidence type="ECO:0000256" key="3">
    <source>
        <dbReference type="ARBA" id="ARBA00022519"/>
    </source>
</evidence>
<evidence type="ECO:0000256" key="5">
    <source>
        <dbReference type="ARBA" id="ARBA00023136"/>
    </source>
</evidence>
<comment type="subcellular location">
    <subcellularLocation>
        <location evidence="6">Cell inner membrane</location>
        <topology evidence="6">Peripheral membrane protein</topology>
        <orientation evidence="6">Cytoplasmic side</orientation>
    </subcellularLocation>
</comment>
<evidence type="ECO:0000313" key="8">
    <source>
        <dbReference type="EMBL" id="GLK78230.1"/>
    </source>
</evidence>
<accession>A0A9W6JLX5</accession>
<feature type="binding site" evidence="6">
    <location>
        <position position="95"/>
    </location>
    <ligand>
        <name>Mg(2+)</name>
        <dbReference type="ChEBI" id="CHEBI:18420"/>
        <label>1</label>
    </ligand>
</feature>
<feature type="binding site" evidence="6">
    <location>
        <position position="93"/>
    </location>
    <ligand>
        <name>Mg(2+)</name>
        <dbReference type="ChEBI" id="CHEBI:18420"/>
        <label>1</label>
    </ligand>
</feature>
<feature type="binding site" evidence="7">
    <location>
        <position position="73"/>
    </location>
    <ligand>
        <name>Mg(2+)</name>
        <dbReference type="ChEBI" id="CHEBI:18420"/>
        <label>1</label>
        <note>catalytic</note>
    </ligand>
</feature>
<dbReference type="AlphaFoldDB" id="A0A9W6JLX5"/>
<dbReference type="GO" id="GO:0000287">
    <property type="term" value="F:magnesium ion binding"/>
    <property type="evidence" value="ECO:0007669"/>
    <property type="project" value="UniProtKB-UniRule"/>
</dbReference>
<gene>
    <name evidence="6" type="primary">cysQ</name>
    <name evidence="8" type="ORF">GCM10008171_34840</name>
</gene>
<proteinExistence type="inferred from homology"/>
<comment type="function">
    <text evidence="6">Converts adenosine-3',5'-bisphosphate (PAP) to AMP.</text>
</comment>
<comment type="caution">
    <text evidence="8">The sequence shown here is derived from an EMBL/GenBank/DDBJ whole genome shotgun (WGS) entry which is preliminary data.</text>
</comment>
<dbReference type="GO" id="GO:0046854">
    <property type="term" value="P:phosphatidylinositol phosphate biosynthetic process"/>
    <property type="evidence" value="ECO:0007669"/>
    <property type="project" value="InterPro"/>
</dbReference>
<evidence type="ECO:0000256" key="1">
    <source>
        <dbReference type="ARBA" id="ARBA00005289"/>
    </source>
</evidence>
<feature type="binding site" evidence="6">
    <location>
        <position position="226"/>
    </location>
    <ligand>
        <name>Mg(2+)</name>
        <dbReference type="ChEBI" id="CHEBI:18420"/>
        <label>2</label>
    </ligand>
</feature>
<feature type="binding site" evidence="7">
    <location>
        <position position="95"/>
    </location>
    <ligand>
        <name>Mg(2+)</name>
        <dbReference type="ChEBI" id="CHEBI:18420"/>
        <label>1</label>
        <note>catalytic</note>
    </ligand>
</feature>
<dbReference type="PRINTS" id="PR00377">
    <property type="entry name" value="IMPHPHTASES"/>
</dbReference>
<dbReference type="Gene3D" id="3.30.540.10">
    <property type="entry name" value="Fructose-1,6-Bisphosphatase, subunit A, domain 1"/>
    <property type="match status" value="1"/>
</dbReference>
<comment type="similarity">
    <text evidence="1 6">Belongs to the inositol monophosphatase superfamily. CysQ family.</text>
</comment>